<gene>
    <name evidence="7" type="ORF">CC80DRAFT_518534</name>
</gene>
<keyword evidence="4 6" id="KW-1133">Transmembrane helix</keyword>
<feature type="transmembrane region" description="Helical" evidence="6">
    <location>
        <begin position="81"/>
        <end position="108"/>
    </location>
</feature>
<evidence type="ECO:0000256" key="4">
    <source>
        <dbReference type="ARBA" id="ARBA00022989"/>
    </source>
</evidence>
<feature type="transmembrane region" description="Helical" evidence="6">
    <location>
        <begin position="230"/>
        <end position="251"/>
    </location>
</feature>
<dbReference type="Gene3D" id="1.20.1250.20">
    <property type="entry name" value="MFS general substrate transporter like domains"/>
    <property type="match status" value="1"/>
</dbReference>
<evidence type="ECO:0000256" key="5">
    <source>
        <dbReference type="ARBA" id="ARBA00023136"/>
    </source>
</evidence>
<evidence type="ECO:0000256" key="1">
    <source>
        <dbReference type="ARBA" id="ARBA00004141"/>
    </source>
</evidence>
<reference evidence="7" key="1">
    <citation type="journal article" date="2020" name="Stud. Mycol.">
        <title>101 Dothideomycetes genomes: a test case for predicting lifestyles and emergence of pathogens.</title>
        <authorList>
            <person name="Haridas S."/>
            <person name="Albert R."/>
            <person name="Binder M."/>
            <person name="Bloem J."/>
            <person name="Labutti K."/>
            <person name="Salamov A."/>
            <person name="Andreopoulos B."/>
            <person name="Baker S."/>
            <person name="Barry K."/>
            <person name="Bills G."/>
            <person name="Bluhm B."/>
            <person name="Cannon C."/>
            <person name="Castanera R."/>
            <person name="Culley D."/>
            <person name="Daum C."/>
            <person name="Ezra D."/>
            <person name="Gonzalez J."/>
            <person name="Henrissat B."/>
            <person name="Kuo A."/>
            <person name="Liang C."/>
            <person name="Lipzen A."/>
            <person name="Lutzoni F."/>
            <person name="Magnuson J."/>
            <person name="Mondo S."/>
            <person name="Nolan M."/>
            <person name="Ohm R."/>
            <person name="Pangilinan J."/>
            <person name="Park H.-J."/>
            <person name="Ramirez L."/>
            <person name="Alfaro M."/>
            <person name="Sun H."/>
            <person name="Tritt A."/>
            <person name="Yoshinaga Y."/>
            <person name="Zwiers L.-H."/>
            <person name="Turgeon B."/>
            <person name="Goodwin S."/>
            <person name="Spatafora J."/>
            <person name="Crous P."/>
            <person name="Grigoriev I."/>
        </authorList>
    </citation>
    <scope>NUCLEOTIDE SEQUENCE</scope>
    <source>
        <strain evidence="7">CBS 675.92</strain>
    </source>
</reference>
<evidence type="ECO:0000256" key="6">
    <source>
        <dbReference type="SAM" id="Phobius"/>
    </source>
</evidence>
<feature type="transmembrane region" description="Helical" evidence="6">
    <location>
        <begin position="128"/>
        <end position="151"/>
    </location>
</feature>
<accession>A0A6A5TMF9</accession>
<proteinExistence type="predicted"/>
<dbReference type="SUPFAM" id="SSF103473">
    <property type="entry name" value="MFS general substrate transporter"/>
    <property type="match status" value="1"/>
</dbReference>
<dbReference type="InterPro" id="IPR036259">
    <property type="entry name" value="MFS_trans_sf"/>
</dbReference>
<comment type="subcellular location">
    <subcellularLocation>
        <location evidence="1">Membrane</location>
        <topology evidence="1">Multi-pass membrane protein</topology>
    </subcellularLocation>
</comment>
<evidence type="ECO:0000256" key="3">
    <source>
        <dbReference type="ARBA" id="ARBA00022692"/>
    </source>
</evidence>
<name>A0A6A5TMF9_9PLEO</name>
<dbReference type="AlphaFoldDB" id="A0A6A5TMF9"/>
<evidence type="ECO:0000256" key="2">
    <source>
        <dbReference type="ARBA" id="ARBA00022448"/>
    </source>
</evidence>
<organism evidence="7 8">
    <name type="scientific">Byssothecium circinans</name>
    <dbReference type="NCBI Taxonomy" id="147558"/>
    <lineage>
        <taxon>Eukaryota</taxon>
        <taxon>Fungi</taxon>
        <taxon>Dikarya</taxon>
        <taxon>Ascomycota</taxon>
        <taxon>Pezizomycotina</taxon>
        <taxon>Dothideomycetes</taxon>
        <taxon>Pleosporomycetidae</taxon>
        <taxon>Pleosporales</taxon>
        <taxon>Massarineae</taxon>
        <taxon>Massarinaceae</taxon>
        <taxon>Byssothecium</taxon>
    </lineage>
</organism>
<keyword evidence="8" id="KW-1185">Reference proteome</keyword>
<dbReference type="OrthoDB" id="3639251at2759"/>
<protein>
    <submittedName>
        <fullName evidence="7">Uncharacterized protein</fullName>
    </submittedName>
</protein>
<evidence type="ECO:0000313" key="8">
    <source>
        <dbReference type="Proteomes" id="UP000800035"/>
    </source>
</evidence>
<dbReference type="Proteomes" id="UP000800035">
    <property type="component" value="Unassembled WGS sequence"/>
</dbReference>
<dbReference type="PANTHER" id="PTHR43791:SF39">
    <property type="entry name" value="TRANSPORTER LIZ1_SEO1, PUTATIVE (AFU_ORTHOLOGUE AFUA_3G00980)-RELATED"/>
    <property type="match status" value="1"/>
</dbReference>
<dbReference type="EMBL" id="ML977007">
    <property type="protein sequence ID" value="KAF1952909.1"/>
    <property type="molecule type" value="Genomic_DNA"/>
</dbReference>
<dbReference type="GO" id="GO:0016020">
    <property type="term" value="C:membrane"/>
    <property type="evidence" value="ECO:0007669"/>
    <property type="project" value="UniProtKB-SubCell"/>
</dbReference>
<keyword evidence="2" id="KW-0813">Transport</keyword>
<dbReference type="GO" id="GO:0022857">
    <property type="term" value="F:transmembrane transporter activity"/>
    <property type="evidence" value="ECO:0007669"/>
    <property type="project" value="TreeGrafter"/>
</dbReference>
<evidence type="ECO:0000313" key="7">
    <source>
        <dbReference type="EMBL" id="KAF1952909.1"/>
    </source>
</evidence>
<keyword evidence="5 6" id="KW-0472">Membrane</keyword>
<feature type="transmembrane region" description="Helical" evidence="6">
    <location>
        <begin position="195"/>
        <end position="218"/>
    </location>
</feature>
<keyword evidence="3 6" id="KW-0812">Transmembrane</keyword>
<sequence>MLQERKSMFKLDLTLMTFGCLGTFIKYIDRANINSTFVSGRKEDLSLYGNELNYVNTAFSIANIIGLWPCNLHLTKSNPNWFIPILELGWKIYTVHYSAIVYLCGGWYKNSYLQAAVYTGLNGVHGMAGWQWLFIVNGGISLGIIIPQCFFYPDVPARQKQDFVFTDREIELARGRNPLEGRVKQGKFTKTQMECWLLTPETPIQTVMVVITLLMAWSSDTWLKGRRWPMLVLGGAINVVVRILLATTLMFPQQRAFRWFLYY</sequence>
<dbReference type="PANTHER" id="PTHR43791">
    <property type="entry name" value="PERMEASE-RELATED"/>
    <property type="match status" value="1"/>
</dbReference>